<evidence type="ECO:0000256" key="2">
    <source>
        <dbReference type="SAM" id="Coils"/>
    </source>
</evidence>
<dbReference type="InterPro" id="IPR016024">
    <property type="entry name" value="ARM-type_fold"/>
</dbReference>
<feature type="compositionally biased region" description="Basic and acidic residues" evidence="3">
    <location>
        <begin position="77"/>
        <end position="92"/>
    </location>
</feature>
<dbReference type="InterPro" id="IPR011989">
    <property type="entry name" value="ARM-like"/>
</dbReference>
<dbReference type="STRING" id="4829.A0A163M497"/>
<dbReference type="Proteomes" id="UP000078561">
    <property type="component" value="Unassembled WGS sequence"/>
</dbReference>
<dbReference type="GO" id="GO:0031267">
    <property type="term" value="F:small GTPase binding"/>
    <property type="evidence" value="ECO:0007669"/>
    <property type="project" value="InterPro"/>
</dbReference>
<keyword evidence="2" id="KW-0175">Coiled coil</keyword>
<dbReference type="InterPro" id="IPR010472">
    <property type="entry name" value="FH3_dom"/>
</dbReference>
<accession>A0A163M497</accession>
<evidence type="ECO:0000256" key="1">
    <source>
        <dbReference type="ARBA" id="ARBA00037935"/>
    </source>
</evidence>
<dbReference type="Pfam" id="PF06371">
    <property type="entry name" value="Drf_GBD"/>
    <property type="match status" value="1"/>
</dbReference>
<dbReference type="GO" id="GO:0051016">
    <property type="term" value="P:barbed-end actin filament capping"/>
    <property type="evidence" value="ECO:0007669"/>
    <property type="project" value="TreeGrafter"/>
</dbReference>
<feature type="region of interest" description="Disordered" evidence="3">
    <location>
        <begin position="72"/>
        <end position="112"/>
    </location>
</feature>
<evidence type="ECO:0000313" key="5">
    <source>
        <dbReference type="EMBL" id="SAM01119.1"/>
    </source>
</evidence>
<proteinExistence type="inferred from homology"/>
<keyword evidence="6" id="KW-1185">Reference proteome</keyword>
<feature type="domain" description="GBD/FH3" evidence="4">
    <location>
        <begin position="104"/>
        <end position="511"/>
    </location>
</feature>
<sequence length="778" mass="88109">MSGPRYTKLTPSPRKRSVSINTLSTDFRPPHHLLSKPIKSALAQPNLSSTVHGNVTFFPTALSDYREYDDYDNSDYSDEKEPETRTLPDLTRRRNATSVRPETPERPSDQEIENLFHDAALPLDNKWWILCNEQQFTRLGSMINKKRSKGKLNNGNSNGNNNSNNNNKQGKSTQPKRRSPTYYIDLFLDPNCTLTLDLVSDVGHQLRTMPIGWVRKFIEERGMQIIANALAGINKDPNRDQHACQIELEIIKCLKSMMNNVYGIQDALDGSICVDNLVLSMLSPFIPARRMACDTLTFLCYCDIPTGHSMVLQGMELLRGYDGNEYGRFDTWLRSVEKALDGRGKMGSLVGVSKDLILTDGTKTPDTILLEYSLANVLLINAIVDLEIMEETHVRVALRNQLHHGGIDQIFEKMTAFNNELLNRKIDEFWELEENDNESIYGGLEINDAIDPKDMLDRILASLTGTRAYEFFHSILQHLLMIQCDNDKRNRYYQLIESVVNQIVLDRKGAPNDFSTTYGITVDMLMAKFAENDKLDQALKEAQDAKDRAAQAVARETELREQVDLKAGGLVGQLKNKNDSLERTLRIANQTNTMLQQRLRDVEIEYQHTLDAMDSQTKRLYDTVRQLTEYGSPTAKRHSRLRGSKKVRTEMDIVKMRRNSALPTLTMPHSSSDLHESPITPTSAMSETFKQSLRSKIESTVSNFVRRSSSQNSKRTSTQSNIGIYDGNNNSTPSFSSSRHSHTRSAGNMDAFATQSPGPLKSPWNDTDEITPPPDIKR</sequence>
<evidence type="ECO:0000259" key="4">
    <source>
        <dbReference type="PROSITE" id="PS51232"/>
    </source>
</evidence>
<dbReference type="PROSITE" id="PS51232">
    <property type="entry name" value="GBD_FH3"/>
    <property type="match status" value="1"/>
</dbReference>
<dbReference type="Gene3D" id="1.25.10.10">
    <property type="entry name" value="Leucine-rich Repeat Variant"/>
    <property type="match status" value="1"/>
</dbReference>
<dbReference type="GO" id="GO:0003779">
    <property type="term" value="F:actin binding"/>
    <property type="evidence" value="ECO:0007669"/>
    <property type="project" value="InterPro"/>
</dbReference>
<dbReference type="SUPFAM" id="SSF48371">
    <property type="entry name" value="ARM repeat"/>
    <property type="match status" value="1"/>
</dbReference>
<name>A0A163M497_ABSGL</name>
<dbReference type="SMART" id="SM01139">
    <property type="entry name" value="Drf_FH3"/>
    <property type="match status" value="1"/>
</dbReference>
<dbReference type="SMART" id="SM01140">
    <property type="entry name" value="Drf_GBD"/>
    <property type="match status" value="1"/>
</dbReference>
<feature type="region of interest" description="Disordered" evidence="3">
    <location>
        <begin position="1"/>
        <end position="29"/>
    </location>
</feature>
<dbReference type="GO" id="GO:0005938">
    <property type="term" value="C:cell cortex"/>
    <property type="evidence" value="ECO:0007669"/>
    <property type="project" value="UniProtKB-ARBA"/>
</dbReference>
<dbReference type="AlphaFoldDB" id="A0A163M497"/>
<feature type="region of interest" description="Disordered" evidence="3">
    <location>
        <begin position="143"/>
        <end position="177"/>
    </location>
</feature>
<dbReference type="PANTHER" id="PTHR47102:SF2">
    <property type="entry name" value="PROTEIN BNI1"/>
    <property type="match status" value="1"/>
</dbReference>
<reference evidence="5" key="1">
    <citation type="submission" date="2016-04" db="EMBL/GenBank/DDBJ databases">
        <authorList>
            <person name="Evans L.H."/>
            <person name="Alamgir A."/>
            <person name="Owens N."/>
            <person name="Weber N.D."/>
            <person name="Virtaneva K."/>
            <person name="Barbian K."/>
            <person name="Babar A."/>
            <person name="Rosenke K."/>
        </authorList>
    </citation>
    <scope>NUCLEOTIDE SEQUENCE [LARGE SCALE GENOMIC DNA]</scope>
    <source>
        <strain evidence="5">CBS 101.48</strain>
    </source>
</reference>
<dbReference type="InterPro" id="IPR051661">
    <property type="entry name" value="Actin_filament_regulator"/>
</dbReference>
<dbReference type="Gene3D" id="1.10.238.150">
    <property type="entry name" value="Formin, FH3 diaphanous domain"/>
    <property type="match status" value="1"/>
</dbReference>
<dbReference type="InterPro" id="IPR010473">
    <property type="entry name" value="GTPase-bd"/>
</dbReference>
<dbReference type="EMBL" id="LT553503">
    <property type="protein sequence ID" value="SAM01119.1"/>
    <property type="molecule type" value="Genomic_DNA"/>
</dbReference>
<comment type="similarity">
    <text evidence="1">Belongs to the formin homology family. BNI1 subfamily.</text>
</comment>
<dbReference type="InParanoid" id="A0A163M497"/>
<evidence type="ECO:0000256" key="3">
    <source>
        <dbReference type="SAM" id="MobiDB-lite"/>
    </source>
</evidence>
<dbReference type="GO" id="GO:0043332">
    <property type="term" value="C:mating projection tip"/>
    <property type="evidence" value="ECO:0007669"/>
    <property type="project" value="TreeGrafter"/>
</dbReference>
<dbReference type="GO" id="GO:0032153">
    <property type="term" value="C:cell division site"/>
    <property type="evidence" value="ECO:0007669"/>
    <property type="project" value="TreeGrafter"/>
</dbReference>
<gene>
    <name evidence="5" type="primary">ABSGL_06856.1 scaffold 8678</name>
</gene>
<feature type="compositionally biased region" description="Polar residues" evidence="3">
    <location>
        <begin position="700"/>
        <end position="730"/>
    </location>
</feature>
<dbReference type="OrthoDB" id="1104827at2759"/>
<dbReference type="InterPro" id="IPR014768">
    <property type="entry name" value="GBD/FH3_dom"/>
</dbReference>
<dbReference type="GO" id="GO:1903475">
    <property type="term" value="P:mitotic actomyosin contractile ring assembly"/>
    <property type="evidence" value="ECO:0007669"/>
    <property type="project" value="TreeGrafter"/>
</dbReference>
<organism evidence="5">
    <name type="scientific">Absidia glauca</name>
    <name type="common">Pin mould</name>
    <dbReference type="NCBI Taxonomy" id="4829"/>
    <lineage>
        <taxon>Eukaryota</taxon>
        <taxon>Fungi</taxon>
        <taxon>Fungi incertae sedis</taxon>
        <taxon>Mucoromycota</taxon>
        <taxon>Mucoromycotina</taxon>
        <taxon>Mucoromycetes</taxon>
        <taxon>Mucorales</taxon>
        <taxon>Cunninghamellaceae</taxon>
        <taxon>Absidia</taxon>
    </lineage>
</organism>
<dbReference type="PANTHER" id="PTHR47102">
    <property type="entry name" value="PROTEIN BNI1"/>
    <property type="match status" value="1"/>
</dbReference>
<dbReference type="OMA" id="TECSHEY"/>
<feature type="coiled-coil region" evidence="2">
    <location>
        <begin position="528"/>
        <end position="605"/>
    </location>
</feature>
<feature type="region of interest" description="Disordered" evidence="3">
    <location>
        <begin position="700"/>
        <end position="778"/>
    </location>
</feature>
<dbReference type="GO" id="GO:0051017">
    <property type="term" value="P:actin filament bundle assembly"/>
    <property type="evidence" value="ECO:0007669"/>
    <property type="project" value="TreeGrafter"/>
</dbReference>
<dbReference type="Pfam" id="PF06367">
    <property type="entry name" value="Drf_FH3"/>
    <property type="match status" value="1"/>
</dbReference>
<feature type="compositionally biased region" description="Low complexity" evidence="3">
    <location>
        <begin position="151"/>
        <end position="172"/>
    </location>
</feature>
<dbReference type="GO" id="GO:0015629">
    <property type="term" value="C:actin cytoskeleton"/>
    <property type="evidence" value="ECO:0007669"/>
    <property type="project" value="UniProtKB-ARBA"/>
</dbReference>
<protein>
    <recommendedName>
        <fullName evidence="4">GBD/FH3 domain-containing protein</fullName>
    </recommendedName>
</protein>
<evidence type="ECO:0000313" key="6">
    <source>
        <dbReference type="Proteomes" id="UP000078561"/>
    </source>
</evidence>